<proteinExistence type="predicted"/>
<dbReference type="EMBL" id="MWLD01000069">
    <property type="protein sequence ID" value="OOV28370.1"/>
    <property type="molecule type" value="Genomic_DNA"/>
</dbReference>
<organism evidence="2 3">
    <name type="scientific">Candidatus Synechococcus spongiarum LMB bulk15M</name>
    <dbReference type="NCBI Taxonomy" id="1943582"/>
    <lineage>
        <taxon>Bacteria</taxon>
        <taxon>Bacillati</taxon>
        <taxon>Cyanobacteriota</taxon>
        <taxon>Cyanophyceae</taxon>
        <taxon>Synechococcales</taxon>
        <taxon>Synechococcaceae</taxon>
        <taxon>Synechococcus</taxon>
    </lineage>
</organism>
<evidence type="ECO:0000313" key="3">
    <source>
        <dbReference type="Proteomes" id="UP000242636"/>
    </source>
</evidence>
<evidence type="ECO:0000313" key="2">
    <source>
        <dbReference type="EMBL" id="OOV28370.1"/>
    </source>
</evidence>
<sequence>MDLKRERGITPPAHSGIRKKAGDDLPEIHPWRTFTRRKTLAPVSKRSEPVQIQDLCHRSPYGPLAMGYPAREGDQAVEAFNPTRNSADSEIGRTQ</sequence>
<dbReference type="AlphaFoldDB" id="A0A1T1CIJ2"/>
<name>A0A1T1CIJ2_9SYNE</name>
<keyword evidence="3" id="KW-1185">Reference proteome</keyword>
<evidence type="ECO:0000256" key="1">
    <source>
        <dbReference type="SAM" id="MobiDB-lite"/>
    </source>
</evidence>
<reference evidence="2 3" key="1">
    <citation type="submission" date="2017-02" db="EMBL/GenBank/DDBJ databases">
        <title>Draft Genome Sequences of 'Candidatus Synechococcus spongiarum', Cyanobacterial Symbionts of the Mediterranean Sponge Aplysina aerophoba from two locations.</title>
        <authorList>
            <person name="Slaby B.M."/>
            <person name="Hentschel U."/>
        </authorList>
    </citation>
    <scope>NUCLEOTIDE SEQUENCE [LARGE SCALE GENOMIC DNA]</scope>
    <source>
        <strain evidence="2">LMB bulk15M</strain>
    </source>
</reference>
<accession>A0A1T1CIJ2</accession>
<feature type="region of interest" description="Disordered" evidence="1">
    <location>
        <begin position="1"/>
        <end position="25"/>
    </location>
</feature>
<comment type="caution">
    <text evidence="2">The sequence shown here is derived from an EMBL/GenBank/DDBJ whole genome shotgun (WGS) entry which is preliminary data.</text>
</comment>
<dbReference type="Proteomes" id="UP000242636">
    <property type="component" value="Unassembled WGS sequence"/>
</dbReference>
<gene>
    <name evidence="2" type="ORF">BV61_06050</name>
</gene>
<protein>
    <submittedName>
        <fullName evidence="2">Uncharacterized protein</fullName>
    </submittedName>
</protein>